<dbReference type="Proteomes" id="UP000216339">
    <property type="component" value="Unassembled WGS sequence"/>
</dbReference>
<name>A0A271IVZ4_9BACT</name>
<evidence type="ECO:0000313" key="3">
    <source>
        <dbReference type="Proteomes" id="UP000216339"/>
    </source>
</evidence>
<reference evidence="2 3" key="1">
    <citation type="submission" date="2016-11" db="EMBL/GenBank/DDBJ databases">
        <title>Study of marine rhodopsin-containing bacteria.</title>
        <authorList>
            <person name="Yoshizawa S."/>
            <person name="Kumagai Y."/>
            <person name="Kogure K."/>
        </authorList>
    </citation>
    <scope>NUCLEOTIDE SEQUENCE [LARGE SCALE GENOMIC DNA]</scope>
    <source>
        <strain evidence="2 3">SAORIC-28</strain>
    </source>
</reference>
<dbReference type="AlphaFoldDB" id="A0A271IVZ4"/>
<gene>
    <name evidence="2" type="ORF">BSZ37_02635</name>
</gene>
<keyword evidence="1" id="KW-0812">Transmembrane</keyword>
<dbReference type="RefSeq" id="WP_095509050.1">
    <property type="nucleotide sequence ID" value="NZ_MQWD01000001.1"/>
</dbReference>
<feature type="transmembrane region" description="Helical" evidence="1">
    <location>
        <begin position="63"/>
        <end position="84"/>
    </location>
</feature>
<feature type="transmembrane region" description="Helical" evidence="1">
    <location>
        <begin position="12"/>
        <end position="30"/>
    </location>
</feature>
<keyword evidence="1" id="KW-0472">Membrane</keyword>
<proteinExistence type="predicted"/>
<keyword evidence="1" id="KW-1133">Transmembrane helix</keyword>
<sequence length="85" mass="9132">MPDPAERSPFRGVTYAVLALFFLVVGVRDLTAEPPNASAASWELMFAAANALLFWAFRGGPPWVRTVAYGLFFGAVVAALSDIVL</sequence>
<accession>A0A271IVZ4</accession>
<keyword evidence="3" id="KW-1185">Reference proteome</keyword>
<comment type="caution">
    <text evidence="2">The sequence shown here is derived from an EMBL/GenBank/DDBJ whole genome shotgun (WGS) entry which is preliminary data.</text>
</comment>
<evidence type="ECO:0000256" key="1">
    <source>
        <dbReference type="SAM" id="Phobius"/>
    </source>
</evidence>
<dbReference type="EMBL" id="MQWD01000001">
    <property type="protein sequence ID" value="PAP75416.1"/>
    <property type="molecule type" value="Genomic_DNA"/>
</dbReference>
<feature type="transmembrane region" description="Helical" evidence="1">
    <location>
        <begin position="37"/>
        <end position="57"/>
    </location>
</feature>
<protein>
    <submittedName>
        <fullName evidence="2">Uncharacterized protein</fullName>
    </submittedName>
</protein>
<evidence type="ECO:0000313" key="2">
    <source>
        <dbReference type="EMBL" id="PAP75416.1"/>
    </source>
</evidence>
<organism evidence="2 3">
    <name type="scientific">Rubrivirga marina</name>
    <dbReference type="NCBI Taxonomy" id="1196024"/>
    <lineage>
        <taxon>Bacteria</taxon>
        <taxon>Pseudomonadati</taxon>
        <taxon>Rhodothermota</taxon>
        <taxon>Rhodothermia</taxon>
        <taxon>Rhodothermales</taxon>
        <taxon>Rubricoccaceae</taxon>
        <taxon>Rubrivirga</taxon>
    </lineage>
</organism>